<dbReference type="AlphaFoldDB" id="A0A840MLW5"/>
<evidence type="ECO:0000259" key="1">
    <source>
        <dbReference type="Pfam" id="PF13470"/>
    </source>
</evidence>
<dbReference type="Pfam" id="PF13470">
    <property type="entry name" value="PIN_3"/>
    <property type="match status" value="1"/>
</dbReference>
<organism evidence="3 4">
    <name type="scientific">Chitinivorax tropicus</name>
    <dbReference type="NCBI Taxonomy" id="714531"/>
    <lineage>
        <taxon>Bacteria</taxon>
        <taxon>Pseudomonadati</taxon>
        <taxon>Pseudomonadota</taxon>
        <taxon>Betaproteobacteria</taxon>
        <taxon>Chitinivorax</taxon>
    </lineage>
</organism>
<proteinExistence type="predicted"/>
<dbReference type="Proteomes" id="UP000575898">
    <property type="component" value="Unassembled WGS sequence"/>
</dbReference>
<comment type="caution">
    <text evidence="3">The sequence shown here is derived from an EMBL/GenBank/DDBJ whole genome shotgun (WGS) entry which is preliminary data.</text>
</comment>
<protein>
    <recommendedName>
        <fullName evidence="5">PIN domain-containing protein</fullName>
    </recommendedName>
</protein>
<dbReference type="InterPro" id="IPR002716">
    <property type="entry name" value="PIN_dom"/>
</dbReference>
<accession>A0A840MLW5</accession>
<dbReference type="Pfam" id="PF26343">
    <property type="entry name" value="VapC50_C"/>
    <property type="match status" value="1"/>
</dbReference>
<dbReference type="RefSeq" id="WP_184040783.1">
    <property type="nucleotide sequence ID" value="NZ_JACHHY010000018.1"/>
</dbReference>
<gene>
    <name evidence="3" type="ORF">HNQ59_002930</name>
</gene>
<dbReference type="InterPro" id="IPR029060">
    <property type="entry name" value="PIN-like_dom_sf"/>
</dbReference>
<feature type="domain" description="PIN" evidence="1">
    <location>
        <begin position="7"/>
        <end position="113"/>
    </location>
</feature>
<evidence type="ECO:0000313" key="3">
    <source>
        <dbReference type="EMBL" id="MBB5019628.1"/>
    </source>
</evidence>
<evidence type="ECO:0000313" key="4">
    <source>
        <dbReference type="Proteomes" id="UP000575898"/>
    </source>
</evidence>
<feature type="domain" description="VapC50 C-terminal" evidence="2">
    <location>
        <begin position="131"/>
        <end position="185"/>
    </location>
</feature>
<name>A0A840MLW5_9PROT</name>
<evidence type="ECO:0008006" key="5">
    <source>
        <dbReference type="Google" id="ProtNLM"/>
    </source>
</evidence>
<dbReference type="EMBL" id="JACHHY010000018">
    <property type="protein sequence ID" value="MBB5019628.1"/>
    <property type="molecule type" value="Genomic_DNA"/>
</dbReference>
<reference evidence="3 4" key="1">
    <citation type="submission" date="2020-08" db="EMBL/GenBank/DDBJ databases">
        <title>Genomic Encyclopedia of Type Strains, Phase IV (KMG-IV): sequencing the most valuable type-strain genomes for metagenomic binning, comparative biology and taxonomic classification.</title>
        <authorList>
            <person name="Goeker M."/>
        </authorList>
    </citation>
    <scope>NUCLEOTIDE SEQUENCE [LARGE SCALE GENOMIC DNA]</scope>
    <source>
        <strain evidence="3 4">DSM 27165</strain>
    </source>
</reference>
<dbReference type="SUPFAM" id="SSF88723">
    <property type="entry name" value="PIN domain-like"/>
    <property type="match status" value="1"/>
</dbReference>
<sequence>MSSHFTVVYDACVLYPAPLRDLLMHLALSDLYRARWSDMIHDEWTRNVLANRPDLTQDQLNRTRQLMNAHVRDSLVTGFEYLIPSISLPDPDDRHVAAAAIHSGASLIVTFNLKDFPADALKSYNLEAQHPDDFIVDLLDLHPAGVLEAAASHRRSLKNPPKSADEYLDTLLAQGLTQSVAVMRQWTVAM</sequence>
<evidence type="ECO:0000259" key="2">
    <source>
        <dbReference type="Pfam" id="PF26343"/>
    </source>
</evidence>
<keyword evidence="4" id="KW-1185">Reference proteome</keyword>
<dbReference type="InterPro" id="IPR058652">
    <property type="entry name" value="VapC50_C"/>
</dbReference>